<keyword evidence="3" id="KW-1185">Reference proteome</keyword>
<keyword evidence="2" id="KW-0547">Nucleotide-binding</keyword>
<keyword evidence="2" id="KW-0067">ATP-binding</keyword>
<reference evidence="2" key="1">
    <citation type="submission" date="2022-07" db="EMBL/GenBank/DDBJ databases">
        <title>Enhanced cultured diversity of the mouse gut microbiota enables custom-made synthetic communities.</title>
        <authorList>
            <person name="Afrizal A."/>
        </authorList>
    </citation>
    <scope>NUCLEOTIDE SEQUENCE</scope>
    <source>
        <strain evidence="2">DSM 29186</strain>
    </source>
</reference>
<evidence type="ECO:0000259" key="1">
    <source>
        <dbReference type="Pfam" id="PF13304"/>
    </source>
</evidence>
<dbReference type="InterPro" id="IPR003959">
    <property type="entry name" value="ATPase_AAA_core"/>
</dbReference>
<name>A0A9X2MB86_9FIRM</name>
<evidence type="ECO:0000313" key="2">
    <source>
        <dbReference type="EMBL" id="MCR1823209.1"/>
    </source>
</evidence>
<dbReference type="SUPFAM" id="SSF52540">
    <property type="entry name" value="P-loop containing nucleoside triphosphate hydrolases"/>
    <property type="match status" value="1"/>
</dbReference>
<dbReference type="RefSeq" id="WP_257560435.1">
    <property type="nucleotide sequence ID" value="NZ_JANKBY010000118.1"/>
</dbReference>
<dbReference type="GO" id="GO:0016887">
    <property type="term" value="F:ATP hydrolysis activity"/>
    <property type="evidence" value="ECO:0007669"/>
    <property type="project" value="InterPro"/>
</dbReference>
<accession>A0A9X2MB86</accession>
<gene>
    <name evidence="2" type="ORF">NSA58_10465</name>
</gene>
<dbReference type="Gene3D" id="3.40.50.300">
    <property type="entry name" value="P-loop containing nucleotide triphosphate hydrolases"/>
    <property type="match status" value="1"/>
</dbReference>
<dbReference type="PANTHER" id="PTHR40396:SF1">
    <property type="entry name" value="ATPASE AAA-TYPE CORE DOMAIN-CONTAINING PROTEIN"/>
    <property type="match status" value="1"/>
</dbReference>
<dbReference type="GO" id="GO:0005524">
    <property type="term" value="F:ATP binding"/>
    <property type="evidence" value="ECO:0007669"/>
    <property type="project" value="UniProtKB-KW"/>
</dbReference>
<dbReference type="Proteomes" id="UP001140817">
    <property type="component" value="Unassembled WGS sequence"/>
</dbReference>
<evidence type="ECO:0000313" key="3">
    <source>
        <dbReference type="Proteomes" id="UP001140817"/>
    </source>
</evidence>
<feature type="domain" description="ATPase AAA-type core" evidence="1">
    <location>
        <begin position="274"/>
        <end position="351"/>
    </location>
</feature>
<comment type="caution">
    <text evidence="2">The sequence shown here is derived from an EMBL/GenBank/DDBJ whole genome shotgun (WGS) entry which is preliminary data.</text>
</comment>
<organism evidence="2 3">
    <name type="scientific">Terrisporobacter muris</name>
    <dbReference type="NCBI Taxonomy" id="2963284"/>
    <lineage>
        <taxon>Bacteria</taxon>
        <taxon>Bacillati</taxon>
        <taxon>Bacillota</taxon>
        <taxon>Clostridia</taxon>
        <taxon>Peptostreptococcales</taxon>
        <taxon>Peptostreptococcaceae</taxon>
        <taxon>Terrisporobacter</taxon>
    </lineage>
</organism>
<proteinExistence type="predicted"/>
<dbReference type="AlphaFoldDB" id="A0A9X2MB86"/>
<dbReference type="InterPro" id="IPR027417">
    <property type="entry name" value="P-loop_NTPase"/>
</dbReference>
<feature type="domain" description="ATPase AAA-type core" evidence="1">
    <location>
        <begin position="45"/>
        <end position="142"/>
    </location>
</feature>
<dbReference type="EMBL" id="JANKBY010000118">
    <property type="protein sequence ID" value="MCR1823209.1"/>
    <property type="molecule type" value="Genomic_DNA"/>
</dbReference>
<sequence length="412" mass="48570">MILEFSSSNYKSIKNDITLSMMSTKDKEHSEILLEYGNRNVLPIISIYGANGSGKTNIINSLAYFKFIVCNSNNFQPGDRIPFFPHKLKKDFNSEFRIQIVVDKIRYAYGFSVNNQEIEKEYLYHFKNNKQAKIFERMKDDFYFGKEYTKDLKEVKDKMNKNNKLFLSIVANWINNEDIIRVFRYIKENIVINSNIQNEEWLEYTLKNIKESDKYKETFILFLRSLDINITDINVDIKNIKMNYEDLPADMPEELKMLISNSEGVKRDVKLRYDDLEIDLNEDSRGINKLFEISGPLIDILDKGKVLVYDELETSLHPIIVKHIVKLFKNKDINKNNAQLIFTTHDTNLLDLDLLRRDQIWLTERNQESKSTEIYSLSDLKNIRSDENIENGYIRGKYGAIPFITNNLNNYK</sequence>
<dbReference type="Pfam" id="PF13304">
    <property type="entry name" value="AAA_21"/>
    <property type="match status" value="2"/>
</dbReference>
<dbReference type="PANTHER" id="PTHR40396">
    <property type="entry name" value="ATPASE-LIKE PROTEIN"/>
    <property type="match status" value="1"/>
</dbReference>
<protein>
    <submittedName>
        <fullName evidence="2">ATP-binding protein</fullName>
    </submittedName>
</protein>